<dbReference type="NCBIfam" id="TIGR04085">
    <property type="entry name" value="rSAM_more_4Fe4S"/>
    <property type="match status" value="1"/>
</dbReference>
<dbReference type="PROSITE" id="PS51918">
    <property type="entry name" value="RADICAL_SAM"/>
    <property type="match status" value="1"/>
</dbReference>
<dbReference type="AlphaFoldDB" id="A0A2P5P6D9"/>
<dbReference type="OrthoDB" id="9808591at2"/>
<dbReference type="PANTHER" id="PTHR11228:SF7">
    <property type="entry name" value="PQQA PEPTIDE CYCLASE"/>
    <property type="match status" value="1"/>
</dbReference>
<dbReference type="PANTHER" id="PTHR11228">
    <property type="entry name" value="RADICAL SAM DOMAIN PROTEIN"/>
    <property type="match status" value="1"/>
</dbReference>
<evidence type="ECO:0000259" key="7">
    <source>
        <dbReference type="PROSITE" id="PS51918"/>
    </source>
</evidence>
<keyword evidence="5" id="KW-0408">Iron</keyword>
<evidence type="ECO:0000313" key="8">
    <source>
        <dbReference type="EMBL" id="PPD57855.1"/>
    </source>
</evidence>
<dbReference type="GO" id="GO:0051539">
    <property type="term" value="F:4 iron, 4 sulfur cluster binding"/>
    <property type="evidence" value="ECO:0007669"/>
    <property type="project" value="UniProtKB-KW"/>
</dbReference>
<dbReference type="InterPro" id="IPR058240">
    <property type="entry name" value="rSAM_sf"/>
</dbReference>
<evidence type="ECO:0000313" key="9">
    <source>
        <dbReference type="Proteomes" id="UP000235653"/>
    </source>
</evidence>
<protein>
    <submittedName>
        <fullName evidence="8">Radical SAM protein</fullName>
    </submittedName>
</protein>
<evidence type="ECO:0000256" key="3">
    <source>
        <dbReference type="ARBA" id="ARBA00022691"/>
    </source>
</evidence>
<dbReference type="InterPro" id="IPR023885">
    <property type="entry name" value="4Fe4S-binding_SPASM_dom"/>
</dbReference>
<sequence length="355" mass="39163">MNNYKLRELKIEVNRHCPLACLHCSSSGESSSMLFLDAHRVESLVTEFAEMGGRKICISGGEPLTYADIKLVLTKATDKDLDVSLYTTGIMEKRGVLQALSEDMAAFLAGKRIRTIFSLHGANADSHEWITRVNGSFNLTISALNTAKRHGVNSEVHVVPHAGNIGELFDIGQLVDSMGVRKMSWLRFVPQGRGAFNRDMLQLSAKNFRTLCDKKNRIAAEFPNLMVRAGAPFNIICPENPSSCEAGLNVLTINPDGTVAPCDAFKRFEFVDPFRNVRDHSLEEIWNKSILLQTVRQAHDEINFTCITCHQYSKCKSGCLAQKAIKAGTICGGKDPDCLISQKTAVRSDDKAVAI</sequence>
<dbReference type="GO" id="GO:0046872">
    <property type="term" value="F:metal ion binding"/>
    <property type="evidence" value="ECO:0007669"/>
    <property type="project" value="UniProtKB-KW"/>
</dbReference>
<dbReference type="CDD" id="cd21109">
    <property type="entry name" value="SPASM"/>
    <property type="match status" value="1"/>
</dbReference>
<dbReference type="SUPFAM" id="SSF102114">
    <property type="entry name" value="Radical SAM enzymes"/>
    <property type="match status" value="1"/>
</dbReference>
<name>A0A2P5P6D9_9CHLR</name>
<keyword evidence="9" id="KW-1185">Reference proteome</keyword>
<dbReference type="RefSeq" id="WP_102330864.1">
    <property type="nucleotide sequence ID" value="NZ_CP058566.2"/>
</dbReference>
<dbReference type="Pfam" id="PF13186">
    <property type="entry name" value="SPASM"/>
    <property type="match status" value="1"/>
</dbReference>
<dbReference type="GO" id="GO:0003824">
    <property type="term" value="F:catalytic activity"/>
    <property type="evidence" value="ECO:0007669"/>
    <property type="project" value="InterPro"/>
</dbReference>
<proteinExistence type="predicted"/>
<dbReference type="PIRSF" id="PIRSF037420">
    <property type="entry name" value="PQQ_syn_pqqE"/>
    <property type="match status" value="1"/>
</dbReference>
<reference evidence="8 9" key="1">
    <citation type="journal article" date="2017" name="ISME J.">
        <title>Grape pomace compost harbors organohalide-respiring Dehalogenimonas species with novel reductive dehalogenase genes.</title>
        <authorList>
            <person name="Yang Y."/>
            <person name="Higgins S.A."/>
            <person name="Yan J."/>
            <person name="Simsir B."/>
            <person name="Chourey K."/>
            <person name="Iyer R."/>
            <person name="Hettich R.L."/>
            <person name="Baldwin B."/>
            <person name="Ogles D.M."/>
            <person name="Loffler F.E."/>
        </authorList>
    </citation>
    <scope>NUCLEOTIDE SEQUENCE [LARGE SCALE GENOMIC DNA]</scope>
    <source>
        <strain evidence="8 9">GP</strain>
    </source>
</reference>
<keyword evidence="6" id="KW-0411">Iron-sulfur</keyword>
<dbReference type="CDD" id="cd01335">
    <property type="entry name" value="Radical_SAM"/>
    <property type="match status" value="1"/>
</dbReference>
<evidence type="ECO:0000256" key="6">
    <source>
        <dbReference type="ARBA" id="ARBA00023014"/>
    </source>
</evidence>
<dbReference type="InterPro" id="IPR050377">
    <property type="entry name" value="Radical_SAM_PqqE_MftC-like"/>
</dbReference>
<gene>
    <name evidence="8" type="ORF">JP09_006015</name>
</gene>
<feature type="domain" description="Radical SAM core" evidence="7">
    <location>
        <begin position="1"/>
        <end position="221"/>
    </location>
</feature>
<dbReference type="SFLD" id="SFLDG01067">
    <property type="entry name" value="SPASM/twitch_domain_containing"/>
    <property type="match status" value="1"/>
</dbReference>
<keyword evidence="2" id="KW-0004">4Fe-4S</keyword>
<evidence type="ECO:0000256" key="1">
    <source>
        <dbReference type="ARBA" id="ARBA00001966"/>
    </source>
</evidence>
<evidence type="ECO:0000256" key="4">
    <source>
        <dbReference type="ARBA" id="ARBA00022723"/>
    </source>
</evidence>
<dbReference type="Proteomes" id="UP000235653">
    <property type="component" value="Unassembled WGS sequence"/>
</dbReference>
<dbReference type="SFLD" id="SFLDG01386">
    <property type="entry name" value="main_SPASM_domain-containing"/>
    <property type="match status" value="1"/>
</dbReference>
<dbReference type="Gene3D" id="3.20.20.70">
    <property type="entry name" value="Aldolase class I"/>
    <property type="match status" value="1"/>
</dbReference>
<evidence type="ECO:0000256" key="2">
    <source>
        <dbReference type="ARBA" id="ARBA00022485"/>
    </source>
</evidence>
<dbReference type="SFLD" id="SFLDS00029">
    <property type="entry name" value="Radical_SAM"/>
    <property type="match status" value="1"/>
</dbReference>
<accession>A0A2P5P6D9</accession>
<evidence type="ECO:0000256" key="5">
    <source>
        <dbReference type="ARBA" id="ARBA00023004"/>
    </source>
</evidence>
<dbReference type="InterPro" id="IPR007197">
    <property type="entry name" value="rSAM"/>
</dbReference>
<dbReference type="Pfam" id="PF04055">
    <property type="entry name" value="Radical_SAM"/>
    <property type="match status" value="1"/>
</dbReference>
<dbReference type="InterPro" id="IPR013785">
    <property type="entry name" value="Aldolase_TIM"/>
</dbReference>
<keyword evidence="3" id="KW-0949">S-adenosyl-L-methionine</keyword>
<organism evidence="8 9">
    <name type="scientific">Dehalogenimonas etheniformans</name>
    <dbReference type="NCBI Taxonomy" id="1536648"/>
    <lineage>
        <taxon>Bacteria</taxon>
        <taxon>Bacillati</taxon>
        <taxon>Chloroflexota</taxon>
        <taxon>Dehalococcoidia</taxon>
        <taxon>Dehalococcoidales</taxon>
        <taxon>Dehalococcoidaceae</taxon>
        <taxon>Dehalogenimonas</taxon>
    </lineage>
</organism>
<comment type="caution">
    <text evidence="8">The sequence shown here is derived from an EMBL/GenBank/DDBJ whole genome shotgun (WGS) entry which is preliminary data.</text>
</comment>
<comment type="cofactor">
    <cofactor evidence="1">
        <name>[4Fe-4S] cluster</name>
        <dbReference type="ChEBI" id="CHEBI:49883"/>
    </cofactor>
</comment>
<dbReference type="EMBL" id="JQAN02000010">
    <property type="protein sequence ID" value="PPD57855.1"/>
    <property type="molecule type" value="Genomic_DNA"/>
</dbReference>
<dbReference type="InterPro" id="IPR017200">
    <property type="entry name" value="PqqE-like"/>
</dbReference>
<keyword evidence="4" id="KW-0479">Metal-binding</keyword>